<reference evidence="2" key="1">
    <citation type="submission" date="2021-01" db="EMBL/GenBank/DDBJ databases">
        <title>Caligus Genome Assembly.</title>
        <authorList>
            <person name="Gallardo-Escarate C."/>
        </authorList>
    </citation>
    <scope>NUCLEOTIDE SEQUENCE [LARGE SCALE GENOMIC DNA]</scope>
</reference>
<protein>
    <submittedName>
        <fullName evidence="1">Uncharacterized protein</fullName>
    </submittedName>
</protein>
<evidence type="ECO:0000313" key="1">
    <source>
        <dbReference type="EMBL" id="QQP58505.1"/>
    </source>
</evidence>
<dbReference type="AlphaFoldDB" id="A0A7T8QXA2"/>
<sequence length="81" mass="9572">NFTAVMNSSLISNIPFKCKYLCAHLKELDLYYPLAWPFDRIMYSVFSMVARGVKIVARCQLMNDSRETFYHLRTRWGVQCL</sequence>
<proteinExistence type="predicted"/>
<accession>A0A7T8QXA2</accession>
<evidence type="ECO:0000313" key="2">
    <source>
        <dbReference type="Proteomes" id="UP000595437"/>
    </source>
</evidence>
<dbReference type="Proteomes" id="UP000595437">
    <property type="component" value="Chromosome 2"/>
</dbReference>
<dbReference type="EMBL" id="CP045891">
    <property type="protein sequence ID" value="QQP58505.1"/>
    <property type="molecule type" value="Genomic_DNA"/>
</dbReference>
<gene>
    <name evidence="1" type="ORF">FKW44_003849</name>
</gene>
<keyword evidence="2" id="KW-1185">Reference proteome</keyword>
<name>A0A7T8QXA2_CALRO</name>
<feature type="non-terminal residue" evidence="1">
    <location>
        <position position="1"/>
    </location>
</feature>
<organism evidence="1 2">
    <name type="scientific">Caligus rogercresseyi</name>
    <name type="common">Sea louse</name>
    <dbReference type="NCBI Taxonomy" id="217165"/>
    <lineage>
        <taxon>Eukaryota</taxon>
        <taxon>Metazoa</taxon>
        <taxon>Ecdysozoa</taxon>
        <taxon>Arthropoda</taxon>
        <taxon>Crustacea</taxon>
        <taxon>Multicrustacea</taxon>
        <taxon>Hexanauplia</taxon>
        <taxon>Copepoda</taxon>
        <taxon>Siphonostomatoida</taxon>
        <taxon>Caligidae</taxon>
        <taxon>Caligus</taxon>
    </lineage>
</organism>